<dbReference type="Gene3D" id="3.40.50.1000">
    <property type="entry name" value="HAD superfamily/HAD-like"/>
    <property type="match status" value="1"/>
</dbReference>
<dbReference type="Pfam" id="PF13419">
    <property type="entry name" value="HAD_2"/>
    <property type="match status" value="1"/>
</dbReference>
<name>A0A1G2B7Y8_9BACT</name>
<dbReference type="InterPro" id="IPR023214">
    <property type="entry name" value="HAD_sf"/>
</dbReference>
<accession>A0A1G2B7Y8</accession>
<dbReference type="PANTHER" id="PTHR43611:SF3">
    <property type="entry name" value="FLAVIN MONONUCLEOTIDE HYDROLASE 1, CHLOROPLATIC"/>
    <property type="match status" value="1"/>
</dbReference>
<dbReference type="STRING" id="1798543.A2898_03825"/>
<dbReference type="SUPFAM" id="SSF52009">
    <property type="entry name" value="Phosphohistidine domain"/>
    <property type="match status" value="1"/>
</dbReference>
<evidence type="ECO:0000259" key="1">
    <source>
        <dbReference type="Pfam" id="PF00391"/>
    </source>
</evidence>
<sequence>MKEKKIKLILIDFNGVAVLGDHKATAKHFGKIYKTPWKKVFDVFYTKYFNLVVTNKISESEGWRRPVKELDWKVDWREIRKWHLEQQRLNPPVISMIRKLRLEGYQVVLLSKNLIGWFRLFEKRLRFRQHFHYAINTQEINLPKASSETMRWVFRRFNVKPRDVLYIDDQEQNLVAPKRLGVHTILYQSFAQCKREVAKAIGTSWNRSFHEWVEVSQRQRMSAFPNVFSTQAMSTVTSRLAGHFFNLMMILENRLMWFMADKEDYFNATQNLVRKVLDDPKFIPFLTAQVRKYGNDLIAFARSVSRSKLRLQAGATLAKYYRTYQQKYIRMYGHYFPALQVDVQLSQYLRSLLFQKVKTNNEVEKYFNTLTTNTSAMYPKEEELGLYSLARTVARSKALSREFRRPFNDLLVRITKYPHFNKKFLAHCRAYFWITRDYEDPVWRTEDFLRRLQGIVSKGNIDAQYARISFFHKNIKQKISLIENRLHLTQEERQAFVAMRNGVYLKEFRKRFVSLSLYYMDPLIHEYSRRLGIAVPHVRQFLADEPYQALVKGKNFEHILRERYLLSAYITRKGKVAVVTGKRAEKIKKNVLSIPTTWKTLTGVPVSGGKVRGPAKVVINLDELPKVRPGDIIVTIQAVPSFSTAIQKSAGMTADGGTGITSHPATLAREAGIPCVTGLRIASQVIKDGDIIEVDGNLGVVRKIRSR</sequence>
<dbReference type="AlphaFoldDB" id="A0A1G2B7Y8"/>
<dbReference type="Pfam" id="PF00391">
    <property type="entry name" value="PEP-utilizers"/>
    <property type="match status" value="1"/>
</dbReference>
<feature type="domain" description="PEP-utilising enzyme mobile" evidence="1">
    <location>
        <begin position="628"/>
        <end position="699"/>
    </location>
</feature>
<dbReference type="Gene3D" id="1.10.150.240">
    <property type="entry name" value="Putative phosphatase, domain 2"/>
    <property type="match status" value="1"/>
</dbReference>
<organism evidence="2 3">
    <name type="scientific">Candidatus Kerfeldbacteria bacterium RIFCSPLOWO2_01_FULL_48_11</name>
    <dbReference type="NCBI Taxonomy" id="1798543"/>
    <lineage>
        <taxon>Bacteria</taxon>
        <taxon>Candidatus Kerfeldiibacteriota</taxon>
    </lineage>
</organism>
<evidence type="ECO:0000313" key="3">
    <source>
        <dbReference type="Proteomes" id="UP000179164"/>
    </source>
</evidence>
<comment type="caution">
    <text evidence="2">The sequence shown here is derived from an EMBL/GenBank/DDBJ whole genome shotgun (WGS) entry which is preliminary data.</text>
</comment>
<dbReference type="Proteomes" id="UP000179164">
    <property type="component" value="Unassembled WGS sequence"/>
</dbReference>
<proteinExistence type="predicted"/>
<reference evidence="2 3" key="1">
    <citation type="journal article" date="2016" name="Nat. Commun.">
        <title>Thousands of microbial genomes shed light on interconnected biogeochemical processes in an aquifer system.</title>
        <authorList>
            <person name="Anantharaman K."/>
            <person name="Brown C.T."/>
            <person name="Hug L.A."/>
            <person name="Sharon I."/>
            <person name="Castelle C.J."/>
            <person name="Probst A.J."/>
            <person name="Thomas B.C."/>
            <person name="Singh A."/>
            <person name="Wilkins M.J."/>
            <person name="Karaoz U."/>
            <person name="Brodie E.L."/>
            <person name="Williams K.H."/>
            <person name="Hubbard S.S."/>
            <person name="Banfield J.F."/>
        </authorList>
    </citation>
    <scope>NUCLEOTIDE SEQUENCE [LARGE SCALE GENOMIC DNA]</scope>
</reference>
<protein>
    <recommendedName>
        <fullName evidence="1">PEP-utilising enzyme mobile domain-containing protein</fullName>
    </recommendedName>
</protein>
<dbReference type="PANTHER" id="PTHR43611">
    <property type="entry name" value="ALPHA-D-GLUCOSE 1-PHOSPHATE PHOSPHATASE"/>
    <property type="match status" value="1"/>
</dbReference>
<dbReference type="InterPro" id="IPR008279">
    <property type="entry name" value="PEP-util_enz_mobile_dom"/>
</dbReference>
<evidence type="ECO:0000313" key="2">
    <source>
        <dbReference type="EMBL" id="OGY84816.1"/>
    </source>
</evidence>
<dbReference type="InterPro" id="IPR036412">
    <property type="entry name" value="HAD-like_sf"/>
</dbReference>
<dbReference type="EMBL" id="MHKE01000004">
    <property type="protein sequence ID" value="OGY84816.1"/>
    <property type="molecule type" value="Genomic_DNA"/>
</dbReference>
<gene>
    <name evidence="2" type="ORF">A2898_03825</name>
</gene>
<dbReference type="InterPro" id="IPR023198">
    <property type="entry name" value="PGP-like_dom2"/>
</dbReference>
<dbReference type="SUPFAM" id="SSF56784">
    <property type="entry name" value="HAD-like"/>
    <property type="match status" value="1"/>
</dbReference>
<dbReference type="GO" id="GO:0016772">
    <property type="term" value="F:transferase activity, transferring phosphorus-containing groups"/>
    <property type="evidence" value="ECO:0007669"/>
    <property type="project" value="InterPro"/>
</dbReference>
<dbReference type="InterPro" id="IPR036637">
    <property type="entry name" value="Phosphohistidine_dom_sf"/>
</dbReference>
<dbReference type="InterPro" id="IPR041492">
    <property type="entry name" value="HAD_2"/>
</dbReference>
<dbReference type="Gene3D" id="3.50.30.10">
    <property type="entry name" value="Phosphohistidine domain"/>
    <property type="match status" value="1"/>
</dbReference>